<feature type="transmembrane region" description="Helical" evidence="2">
    <location>
        <begin position="16"/>
        <end position="34"/>
    </location>
</feature>
<accession>A0A1D1VBF6</accession>
<evidence type="ECO:0000313" key="3">
    <source>
        <dbReference type="EMBL" id="GAU96203.1"/>
    </source>
</evidence>
<evidence type="ECO:0000313" key="4">
    <source>
        <dbReference type="Proteomes" id="UP000186922"/>
    </source>
</evidence>
<dbReference type="Proteomes" id="UP000186922">
    <property type="component" value="Unassembled WGS sequence"/>
</dbReference>
<sequence length="186" mass="21889">MPQGSSKSGPLTDTDIGGLTLWIVGFLCEFFADLQKYKFKQDSNNDDRFCTKDLWTWSRHPNYFGEIIQWWGIFTIYTETIREPWMWIGIISPLFITCLLLFLQVPALEQHSDVRFASIEEYQDYKHSTSPIIPMPPELYVGIPDFLKKLLLFELPFYDHIPDDAKPKEPQKTLPRSSRRDMDMPF</sequence>
<keyword evidence="4" id="KW-1185">Reference proteome</keyword>
<keyword evidence="2" id="KW-1133">Transmembrane helix</keyword>
<keyword evidence="2" id="KW-0472">Membrane</keyword>
<evidence type="ECO:0000256" key="1">
    <source>
        <dbReference type="SAM" id="MobiDB-lite"/>
    </source>
</evidence>
<dbReference type="InterPro" id="IPR010721">
    <property type="entry name" value="UstE-like"/>
</dbReference>
<protein>
    <submittedName>
        <fullName evidence="3">Uncharacterized protein</fullName>
    </submittedName>
</protein>
<dbReference type="Pfam" id="PF06966">
    <property type="entry name" value="DUF1295"/>
    <property type="match status" value="1"/>
</dbReference>
<comment type="caution">
    <text evidence="3">The sequence shown here is derived from an EMBL/GenBank/DDBJ whole genome shotgun (WGS) entry which is preliminary data.</text>
</comment>
<dbReference type="OrthoDB" id="67965at2759"/>
<name>A0A1D1VBF6_RAMVA</name>
<dbReference type="GO" id="GO:0016020">
    <property type="term" value="C:membrane"/>
    <property type="evidence" value="ECO:0007669"/>
    <property type="project" value="TreeGrafter"/>
</dbReference>
<organism evidence="3 4">
    <name type="scientific">Ramazzottius varieornatus</name>
    <name type="common">Water bear</name>
    <name type="synonym">Tardigrade</name>
    <dbReference type="NCBI Taxonomy" id="947166"/>
    <lineage>
        <taxon>Eukaryota</taxon>
        <taxon>Metazoa</taxon>
        <taxon>Ecdysozoa</taxon>
        <taxon>Tardigrada</taxon>
        <taxon>Eutardigrada</taxon>
        <taxon>Parachela</taxon>
        <taxon>Hypsibioidea</taxon>
        <taxon>Ramazzottiidae</taxon>
        <taxon>Ramazzottius</taxon>
    </lineage>
</organism>
<dbReference type="PROSITE" id="PS50244">
    <property type="entry name" value="S5A_REDUCTASE"/>
    <property type="match status" value="1"/>
</dbReference>
<feature type="transmembrane region" description="Helical" evidence="2">
    <location>
        <begin position="85"/>
        <end position="105"/>
    </location>
</feature>
<reference evidence="3 4" key="1">
    <citation type="journal article" date="2016" name="Nat. Commun.">
        <title>Extremotolerant tardigrade genome and improved radiotolerance of human cultured cells by tardigrade-unique protein.</title>
        <authorList>
            <person name="Hashimoto T."/>
            <person name="Horikawa D.D."/>
            <person name="Saito Y."/>
            <person name="Kuwahara H."/>
            <person name="Kozuka-Hata H."/>
            <person name="Shin-I T."/>
            <person name="Minakuchi Y."/>
            <person name="Ohishi K."/>
            <person name="Motoyama A."/>
            <person name="Aizu T."/>
            <person name="Enomoto A."/>
            <person name="Kondo K."/>
            <person name="Tanaka S."/>
            <person name="Hara Y."/>
            <person name="Koshikawa S."/>
            <person name="Sagara H."/>
            <person name="Miura T."/>
            <person name="Yokobori S."/>
            <person name="Miyagawa K."/>
            <person name="Suzuki Y."/>
            <person name="Kubo T."/>
            <person name="Oyama M."/>
            <person name="Kohara Y."/>
            <person name="Fujiyama A."/>
            <person name="Arakawa K."/>
            <person name="Katayama T."/>
            <person name="Toyoda A."/>
            <person name="Kunieda T."/>
        </authorList>
    </citation>
    <scope>NUCLEOTIDE SEQUENCE [LARGE SCALE GENOMIC DNA]</scope>
    <source>
        <strain evidence="3 4">YOKOZUNA-1</strain>
    </source>
</reference>
<dbReference type="PANTHER" id="PTHR32251">
    <property type="entry name" value="3-OXO-5-ALPHA-STEROID 4-DEHYDROGENASE"/>
    <property type="match status" value="1"/>
</dbReference>
<dbReference type="EMBL" id="BDGG01000003">
    <property type="protein sequence ID" value="GAU96203.1"/>
    <property type="molecule type" value="Genomic_DNA"/>
</dbReference>
<proteinExistence type="predicted"/>
<keyword evidence="2" id="KW-0812">Transmembrane</keyword>
<dbReference type="PANTHER" id="PTHR32251:SF15">
    <property type="entry name" value="3-OXO-5-ALPHA-STEROID 4-DEHYDROGENASE (DUF1295)"/>
    <property type="match status" value="1"/>
</dbReference>
<dbReference type="Gene3D" id="1.20.120.1630">
    <property type="match status" value="1"/>
</dbReference>
<dbReference type="AlphaFoldDB" id="A0A1D1VBF6"/>
<gene>
    <name evidence="3" type="primary">RvY_07682</name>
    <name evidence="3" type="synonym">RvY_07682.1</name>
    <name evidence="3" type="ORF">RvY_07682-1</name>
</gene>
<feature type="region of interest" description="Disordered" evidence="1">
    <location>
        <begin position="164"/>
        <end position="186"/>
    </location>
</feature>
<evidence type="ECO:0000256" key="2">
    <source>
        <dbReference type="SAM" id="Phobius"/>
    </source>
</evidence>